<dbReference type="EMBL" id="BAABIE010000001">
    <property type="protein sequence ID" value="GAA4739091.1"/>
    <property type="molecule type" value="Genomic_DNA"/>
</dbReference>
<feature type="region of interest" description="Disordered" evidence="1">
    <location>
        <begin position="537"/>
        <end position="603"/>
    </location>
</feature>
<feature type="compositionally biased region" description="Low complexity" evidence="1">
    <location>
        <begin position="380"/>
        <end position="397"/>
    </location>
</feature>
<proteinExistence type="predicted"/>
<feature type="compositionally biased region" description="Basic and acidic residues" evidence="1">
    <location>
        <begin position="592"/>
        <end position="603"/>
    </location>
</feature>
<dbReference type="InterPro" id="IPR003615">
    <property type="entry name" value="HNH_nuc"/>
</dbReference>
<feature type="compositionally biased region" description="Basic residues" evidence="1">
    <location>
        <begin position="556"/>
        <end position="565"/>
    </location>
</feature>
<keyword evidence="3" id="KW-0540">Nuclease</keyword>
<comment type="caution">
    <text evidence="3">The sequence shown here is derived from an EMBL/GenBank/DDBJ whole genome shotgun (WGS) entry which is preliminary data.</text>
</comment>
<accession>A0ABP8YTD7</accession>
<dbReference type="Proteomes" id="UP001500822">
    <property type="component" value="Unassembled WGS sequence"/>
</dbReference>
<evidence type="ECO:0000313" key="4">
    <source>
        <dbReference type="Proteomes" id="UP001500822"/>
    </source>
</evidence>
<evidence type="ECO:0000259" key="2">
    <source>
        <dbReference type="Pfam" id="PF02720"/>
    </source>
</evidence>
<keyword evidence="4" id="KW-1185">Reference proteome</keyword>
<feature type="compositionally biased region" description="Basic and acidic residues" evidence="1">
    <location>
        <begin position="357"/>
        <end position="374"/>
    </location>
</feature>
<evidence type="ECO:0000256" key="1">
    <source>
        <dbReference type="SAM" id="MobiDB-lite"/>
    </source>
</evidence>
<dbReference type="RefSeq" id="WP_345312200.1">
    <property type="nucleotide sequence ID" value="NZ_BAABIE010000001.1"/>
</dbReference>
<protein>
    <submittedName>
        <fullName evidence="3">HNH endonuclease signature motif containing protein</fullName>
    </submittedName>
</protein>
<name>A0ABP8YTD7_9ACTN</name>
<organism evidence="3 4">
    <name type="scientific">Gordonia alkaliphila</name>
    <dbReference type="NCBI Taxonomy" id="1053547"/>
    <lineage>
        <taxon>Bacteria</taxon>
        <taxon>Bacillati</taxon>
        <taxon>Actinomycetota</taxon>
        <taxon>Actinomycetes</taxon>
        <taxon>Mycobacteriales</taxon>
        <taxon>Gordoniaceae</taxon>
        <taxon>Gordonia</taxon>
    </lineage>
</organism>
<dbReference type="InterPro" id="IPR003870">
    <property type="entry name" value="DUF222"/>
</dbReference>
<gene>
    <name evidence="3" type="ORF">GCM10023217_03560</name>
</gene>
<feature type="region of interest" description="Disordered" evidence="1">
    <location>
        <begin position="351"/>
        <end position="398"/>
    </location>
</feature>
<keyword evidence="3" id="KW-0378">Hydrolase</keyword>
<dbReference type="Pfam" id="PF02720">
    <property type="entry name" value="DUF222"/>
    <property type="match status" value="1"/>
</dbReference>
<feature type="domain" description="DUF222" evidence="2">
    <location>
        <begin position="83"/>
        <end position="322"/>
    </location>
</feature>
<sequence>MTKLAASAWPKADLASVGMPSSSVSLAELSTGDLAEAVHAIKNGHCYLDWRLFQFALSMFDHAQAVSKNVAVTQRSILDLEAQTALELQMSLDSTDHFARSLLDDAVCARDRLPAVFSTMRLGLIDRARFHRIVAETQLVRDDETMALIDQTLALQIMGLRGGVSSMSITKTGHMARRLVAEYDPDAEKLDRDRAKASRNVGFQALDGGMAQISITATAEDVRLVRQLLDAVIAGLCPEDPRTKAQARSDAAIALLQRTPFTCQCDSDGCTAQITDVELDARAARIVVHVLCDATTLDGGDQCGYLDGYGPISGDHVRQIAERDDSVIHQHDLNDLLEPEAQSDNDLDEAAVHRKGPRPDSPDECRADDPRPDPEIDENGAAASASDAGSDTQAADGVSPPRFLIAKTALPSDPYRPNLLTDLVARFLWGTCSIPGCERAAFACDLDHVAEFDNICPSNGGPTCICNLLPKCRFHHLMKTHLTGFLDDLWIDDDGRYHASVTTPGGITVELLAPNQWLFPQLADLRCRHQLAQQSATGSAASTVDQAPERSQTRTAAKHARRRAERKANYEQRAVGQARRQAAEEAAAWDDYEAKRAIGEPPF</sequence>
<dbReference type="CDD" id="cd00085">
    <property type="entry name" value="HNHc"/>
    <property type="match status" value="1"/>
</dbReference>
<dbReference type="GO" id="GO:0004519">
    <property type="term" value="F:endonuclease activity"/>
    <property type="evidence" value="ECO:0007669"/>
    <property type="project" value="UniProtKB-KW"/>
</dbReference>
<reference evidence="4" key="1">
    <citation type="journal article" date="2019" name="Int. J. Syst. Evol. Microbiol.">
        <title>The Global Catalogue of Microorganisms (GCM) 10K type strain sequencing project: providing services to taxonomists for standard genome sequencing and annotation.</title>
        <authorList>
            <consortium name="The Broad Institute Genomics Platform"/>
            <consortium name="The Broad Institute Genome Sequencing Center for Infectious Disease"/>
            <person name="Wu L."/>
            <person name="Ma J."/>
        </authorList>
    </citation>
    <scope>NUCLEOTIDE SEQUENCE [LARGE SCALE GENOMIC DNA]</scope>
    <source>
        <strain evidence="4">JCM 18077</strain>
    </source>
</reference>
<evidence type="ECO:0000313" key="3">
    <source>
        <dbReference type="EMBL" id="GAA4739091.1"/>
    </source>
</evidence>
<keyword evidence="3" id="KW-0255">Endonuclease</keyword>
<feature type="compositionally biased region" description="Low complexity" evidence="1">
    <location>
        <begin position="571"/>
        <end position="586"/>
    </location>
</feature>